<evidence type="ECO:0000256" key="1">
    <source>
        <dbReference type="SAM" id="Phobius"/>
    </source>
</evidence>
<name>A0ABY9TGB4_9GAMM</name>
<keyword evidence="1" id="KW-0472">Membrane</keyword>
<evidence type="ECO:0000313" key="3">
    <source>
        <dbReference type="Proteomes" id="UP001248581"/>
    </source>
</evidence>
<dbReference type="Proteomes" id="UP001248581">
    <property type="component" value="Chromosome"/>
</dbReference>
<organism evidence="2 3">
    <name type="scientific">Thalassotalea nanhaiensis</name>
    <dbReference type="NCBI Taxonomy" id="3065648"/>
    <lineage>
        <taxon>Bacteria</taxon>
        <taxon>Pseudomonadati</taxon>
        <taxon>Pseudomonadota</taxon>
        <taxon>Gammaproteobacteria</taxon>
        <taxon>Alteromonadales</taxon>
        <taxon>Colwelliaceae</taxon>
        <taxon>Thalassotalea</taxon>
    </lineage>
</organism>
<keyword evidence="1" id="KW-0812">Transmembrane</keyword>
<gene>
    <name evidence="2" type="ORF">RI845_15045</name>
</gene>
<keyword evidence="3" id="KW-1185">Reference proteome</keyword>
<evidence type="ECO:0000313" key="2">
    <source>
        <dbReference type="EMBL" id="WNC67831.1"/>
    </source>
</evidence>
<feature type="transmembrane region" description="Helical" evidence="1">
    <location>
        <begin position="38"/>
        <end position="64"/>
    </location>
</feature>
<keyword evidence="1" id="KW-1133">Transmembrane helix</keyword>
<dbReference type="EMBL" id="CP134146">
    <property type="protein sequence ID" value="WNC67831.1"/>
    <property type="molecule type" value="Genomic_DNA"/>
</dbReference>
<proteinExistence type="predicted"/>
<sequence>MDINNKQMKSDARIASYIFIALNITMVLFFFAEGTTSVFGIVILFVQFLLIVFWLFPVFCYQLFVNKMDRKLALYKALASYKEAMSHVSW</sequence>
<dbReference type="RefSeq" id="WP_348386990.1">
    <property type="nucleotide sequence ID" value="NZ_CP134146.1"/>
</dbReference>
<reference evidence="3" key="1">
    <citation type="submission" date="2023-09" db="EMBL/GenBank/DDBJ databases">
        <authorList>
            <person name="Li S."/>
            <person name="Li X."/>
            <person name="Zhang C."/>
            <person name="Zhao Z."/>
        </authorList>
    </citation>
    <scope>NUCLEOTIDE SEQUENCE [LARGE SCALE GENOMIC DNA]</scope>
    <source>
        <strain evidence="3">SQ345</strain>
    </source>
</reference>
<feature type="transmembrane region" description="Helical" evidence="1">
    <location>
        <begin position="12"/>
        <end position="32"/>
    </location>
</feature>
<protein>
    <submittedName>
        <fullName evidence="2">Uncharacterized protein</fullName>
    </submittedName>
</protein>
<accession>A0ABY9TGB4</accession>